<dbReference type="PROSITE" id="PS50977">
    <property type="entry name" value="HTH_TETR_2"/>
    <property type="match status" value="1"/>
</dbReference>
<dbReference type="Gene3D" id="1.10.10.60">
    <property type="entry name" value="Homeodomain-like"/>
    <property type="match status" value="1"/>
</dbReference>
<dbReference type="AlphaFoldDB" id="A0AAU7B097"/>
<dbReference type="InterPro" id="IPR050109">
    <property type="entry name" value="HTH-type_TetR-like_transc_reg"/>
</dbReference>
<keyword evidence="2 4" id="KW-0238">DNA-binding</keyword>
<keyword evidence="1" id="KW-0805">Transcription regulation</keyword>
<dbReference type="InterPro" id="IPR001647">
    <property type="entry name" value="HTH_TetR"/>
</dbReference>
<evidence type="ECO:0000256" key="4">
    <source>
        <dbReference type="PROSITE-ProRule" id="PRU00335"/>
    </source>
</evidence>
<protein>
    <recommendedName>
        <fullName evidence="5">HTH tetR-type domain-containing protein</fullName>
    </recommendedName>
</protein>
<dbReference type="InterPro" id="IPR009057">
    <property type="entry name" value="Homeodomain-like_sf"/>
</dbReference>
<keyword evidence="3" id="KW-0804">Transcription</keyword>
<dbReference type="EMBL" id="CP114014">
    <property type="protein sequence ID" value="XAY07373.1"/>
    <property type="molecule type" value="Genomic_DNA"/>
</dbReference>
<dbReference type="Pfam" id="PF00440">
    <property type="entry name" value="TetR_N"/>
    <property type="match status" value="1"/>
</dbReference>
<proteinExistence type="predicted"/>
<dbReference type="Pfam" id="PF17932">
    <property type="entry name" value="TetR_C_24"/>
    <property type="match status" value="1"/>
</dbReference>
<dbReference type="Gene3D" id="1.10.357.10">
    <property type="entry name" value="Tetracycline Repressor, domain 2"/>
    <property type="match status" value="1"/>
</dbReference>
<evidence type="ECO:0000256" key="2">
    <source>
        <dbReference type="ARBA" id="ARBA00023125"/>
    </source>
</evidence>
<organism evidence="6">
    <name type="scientific">Paraconexibacter sp. AEG42_29</name>
    <dbReference type="NCBI Taxonomy" id="2997339"/>
    <lineage>
        <taxon>Bacteria</taxon>
        <taxon>Bacillati</taxon>
        <taxon>Actinomycetota</taxon>
        <taxon>Thermoleophilia</taxon>
        <taxon>Solirubrobacterales</taxon>
        <taxon>Paraconexibacteraceae</taxon>
        <taxon>Paraconexibacter</taxon>
    </lineage>
</organism>
<accession>A0AAU7B097</accession>
<dbReference type="InterPro" id="IPR041490">
    <property type="entry name" value="KstR2_TetR_C"/>
</dbReference>
<dbReference type="GO" id="GO:0000976">
    <property type="term" value="F:transcription cis-regulatory region binding"/>
    <property type="evidence" value="ECO:0007669"/>
    <property type="project" value="TreeGrafter"/>
</dbReference>
<gene>
    <name evidence="6" type="ORF">DSM112329_04254</name>
</gene>
<dbReference type="PRINTS" id="PR00455">
    <property type="entry name" value="HTHTETR"/>
</dbReference>
<dbReference type="GO" id="GO:0003700">
    <property type="term" value="F:DNA-binding transcription factor activity"/>
    <property type="evidence" value="ECO:0007669"/>
    <property type="project" value="TreeGrafter"/>
</dbReference>
<dbReference type="SUPFAM" id="SSF46689">
    <property type="entry name" value="Homeodomain-like"/>
    <property type="match status" value="1"/>
</dbReference>
<dbReference type="PANTHER" id="PTHR30055:SF234">
    <property type="entry name" value="HTH-TYPE TRANSCRIPTIONAL REGULATOR BETI"/>
    <property type="match status" value="1"/>
</dbReference>
<evidence type="ECO:0000256" key="3">
    <source>
        <dbReference type="ARBA" id="ARBA00023163"/>
    </source>
</evidence>
<dbReference type="KEGG" id="parq:DSM112329_04254"/>
<dbReference type="PANTHER" id="PTHR30055">
    <property type="entry name" value="HTH-TYPE TRANSCRIPTIONAL REGULATOR RUTR"/>
    <property type="match status" value="1"/>
</dbReference>
<evidence type="ECO:0000259" key="5">
    <source>
        <dbReference type="PROSITE" id="PS50977"/>
    </source>
</evidence>
<feature type="DNA-binding region" description="H-T-H motif" evidence="4">
    <location>
        <begin position="20"/>
        <end position="39"/>
    </location>
</feature>
<evidence type="ECO:0000313" key="6">
    <source>
        <dbReference type="EMBL" id="XAY07373.1"/>
    </source>
</evidence>
<sequence length="189" mass="20616">MQILRAAAKLFADRGFAGVGVDEIGKEAGVTGPAIYRHFSGKDEILATLCDDALDQLVSLTNKDFEDAWDQLSHLVAGHGSFVVSHGSLAGVWIREGRLLSDASRLHVYRRQRAYIQRWSTTIARCLPHHAEDEHLTLTFAALGMLNSIATWPPAARRADPVGLLLRSVLDGLRGLSREPAQARTKPGA</sequence>
<reference evidence="6" key="1">
    <citation type="submission" date="2022-12" db="EMBL/GenBank/DDBJ databases">
        <title>Paraconexibacter alkalitolerans sp. nov. and Baekduia alba sp. nov., isolated from soil and emended description of the genera Paraconexibacter (Chun et al., 2020) and Baekduia (An et al., 2020).</title>
        <authorList>
            <person name="Vieira S."/>
            <person name="Huber K.J."/>
            <person name="Geppert A."/>
            <person name="Wolf J."/>
            <person name="Neumann-Schaal M."/>
            <person name="Muesken M."/>
            <person name="Overmann J."/>
        </authorList>
    </citation>
    <scope>NUCLEOTIDE SEQUENCE</scope>
    <source>
        <strain evidence="6">AEG42_29</strain>
    </source>
</reference>
<name>A0AAU7B097_9ACTN</name>
<feature type="domain" description="HTH tetR-type" evidence="5">
    <location>
        <begin position="1"/>
        <end position="57"/>
    </location>
</feature>
<evidence type="ECO:0000256" key="1">
    <source>
        <dbReference type="ARBA" id="ARBA00023015"/>
    </source>
</evidence>